<dbReference type="Proteomes" id="UP001596425">
    <property type="component" value="Unassembled WGS sequence"/>
</dbReference>
<keyword evidence="1" id="KW-0805">Transcription regulation</keyword>
<dbReference type="InterPro" id="IPR009057">
    <property type="entry name" value="Homeodomain-like_sf"/>
</dbReference>
<dbReference type="PROSITE" id="PS50977">
    <property type="entry name" value="HTH_TETR_2"/>
    <property type="match status" value="1"/>
</dbReference>
<dbReference type="PRINTS" id="PR00455">
    <property type="entry name" value="HTHTETR"/>
</dbReference>
<dbReference type="EMBL" id="JBHSVR010000001">
    <property type="protein sequence ID" value="MFC6633003.1"/>
    <property type="molecule type" value="Genomic_DNA"/>
</dbReference>
<keyword evidence="3" id="KW-0804">Transcription</keyword>
<accession>A0ABW1YJS6</accession>
<reference evidence="7" key="1">
    <citation type="journal article" date="2019" name="Int. J. Syst. Evol. Microbiol.">
        <title>The Global Catalogue of Microorganisms (GCM) 10K type strain sequencing project: providing services to taxonomists for standard genome sequencing and annotation.</title>
        <authorList>
            <consortium name="The Broad Institute Genomics Platform"/>
            <consortium name="The Broad Institute Genome Sequencing Center for Infectious Disease"/>
            <person name="Wu L."/>
            <person name="Ma J."/>
        </authorList>
    </citation>
    <scope>NUCLEOTIDE SEQUENCE [LARGE SCALE GENOMIC DNA]</scope>
    <source>
        <strain evidence="7">CGMCC 1.13718</strain>
    </source>
</reference>
<dbReference type="InterPro" id="IPR041674">
    <property type="entry name" value="TetR_C_22"/>
</dbReference>
<evidence type="ECO:0000313" key="7">
    <source>
        <dbReference type="Proteomes" id="UP001596425"/>
    </source>
</evidence>
<organism evidence="6 7">
    <name type="scientific">Microbulbifer taiwanensis</name>
    <dbReference type="NCBI Taxonomy" id="986746"/>
    <lineage>
        <taxon>Bacteria</taxon>
        <taxon>Pseudomonadati</taxon>
        <taxon>Pseudomonadota</taxon>
        <taxon>Gammaproteobacteria</taxon>
        <taxon>Cellvibrionales</taxon>
        <taxon>Microbulbiferaceae</taxon>
        <taxon>Microbulbifer</taxon>
    </lineage>
</organism>
<feature type="domain" description="HTH tetR-type" evidence="5">
    <location>
        <begin position="28"/>
        <end position="88"/>
    </location>
</feature>
<comment type="caution">
    <text evidence="6">The sequence shown here is derived from an EMBL/GenBank/DDBJ whole genome shotgun (WGS) entry which is preliminary data.</text>
</comment>
<keyword evidence="2 4" id="KW-0238">DNA-binding</keyword>
<dbReference type="Pfam" id="PF17928">
    <property type="entry name" value="TetR_C_22"/>
    <property type="match status" value="1"/>
</dbReference>
<name>A0ABW1YJS6_9GAMM</name>
<sequence>MSNRAIPPLLAPRESEPLWIEPSQARSRARVERILAAARELLGEHGLVGLTMDAVARRADIPIGSLYQFFPDRNALIARLFHAQLMATDALVMEALSGARSMAELRKNIATLPRALYRYIADAPALVEIWRAVQSIRALRHLDTDDSRRMGLALFEAIRGQKGVSVDEARLARACFLVCDLLGAVVQAALEQDPAEGWELVEEWVLMAESYFDRILANRDS</sequence>
<evidence type="ECO:0000259" key="5">
    <source>
        <dbReference type="PROSITE" id="PS50977"/>
    </source>
</evidence>
<proteinExistence type="predicted"/>
<evidence type="ECO:0000256" key="3">
    <source>
        <dbReference type="ARBA" id="ARBA00023163"/>
    </source>
</evidence>
<protein>
    <submittedName>
        <fullName evidence="6">TetR/AcrR family transcriptional regulator</fullName>
    </submittedName>
</protein>
<dbReference type="InterPro" id="IPR001647">
    <property type="entry name" value="HTH_TetR"/>
</dbReference>
<dbReference type="SUPFAM" id="SSF46689">
    <property type="entry name" value="Homeodomain-like"/>
    <property type="match status" value="1"/>
</dbReference>
<dbReference type="Pfam" id="PF00440">
    <property type="entry name" value="TetR_N"/>
    <property type="match status" value="1"/>
</dbReference>
<keyword evidence="7" id="KW-1185">Reference proteome</keyword>
<dbReference type="PANTHER" id="PTHR30055:SF234">
    <property type="entry name" value="HTH-TYPE TRANSCRIPTIONAL REGULATOR BETI"/>
    <property type="match status" value="1"/>
</dbReference>
<evidence type="ECO:0000256" key="2">
    <source>
        <dbReference type="ARBA" id="ARBA00023125"/>
    </source>
</evidence>
<dbReference type="Gene3D" id="1.10.357.10">
    <property type="entry name" value="Tetracycline Repressor, domain 2"/>
    <property type="match status" value="1"/>
</dbReference>
<dbReference type="InterPro" id="IPR050109">
    <property type="entry name" value="HTH-type_TetR-like_transc_reg"/>
</dbReference>
<feature type="DNA-binding region" description="H-T-H motif" evidence="4">
    <location>
        <begin position="51"/>
        <end position="70"/>
    </location>
</feature>
<dbReference type="RefSeq" id="WP_193189518.1">
    <property type="nucleotide sequence ID" value="NZ_JBHSVR010000001.1"/>
</dbReference>
<evidence type="ECO:0000313" key="6">
    <source>
        <dbReference type="EMBL" id="MFC6633003.1"/>
    </source>
</evidence>
<dbReference type="PANTHER" id="PTHR30055">
    <property type="entry name" value="HTH-TYPE TRANSCRIPTIONAL REGULATOR RUTR"/>
    <property type="match status" value="1"/>
</dbReference>
<gene>
    <name evidence="6" type="ORF">ACFQBM_06930</name>
</gene>
<evidence type="ECO:0000256" key="1">
    <source>
        <dbReference type="ARBA" id="ARBA00023015"/>
    </source>
</evidence>
<evidence type="ECO:0000256" key="4">
    <source>
        <dbReference type="PROSITE-ProRule" id="PRU00335"/>
    </source>
</evidence>